<evidence type="ECO:0000256" key="1">
    <source>
        <dbReference type="SAM" id="MobiDB-lite"/>
    </source>
</evidence>
<feature type="transmembrane region" description="Helical" evidence="2">
    <location>
        <begin position="160"/>
        <end position="183"/>
    </location>
</feature>
<dbReference type="PANTHER" id="PTHR35394:SF5">
    <property type="entry name" value="DUF3176 DOMAIN-CONTAINING PROTEIN"/>
    <property type="match status" value="1"/>
</dbReference>
<dbReference type="EMBL" id="JMSE01001097">
    <property type="protein sequence ID" value="KDN64766.1"/>
    <property type="molecule type" value="Genomic_DNA"/>
</dbReference>
<dbReference type="InterPro" id="IPR021514">
    <property type="entry name" value="DUF3176"/>
</dbReference>
<gene>
    <name evidence="3" type="ORF">CSUB01_08541</name>
</gene>
<dbReference type="PANTHER" id="PTHR35394">
    <property type="entry name" value="DUF3176 DOMAIN-CONTAINING PROTEIN"/>
    <property type="match status" value="1"/>
</dbReference>
<feature type="region of interest" description="Disordered" evidence="1">
    <location>
        <begin position="70"/>
        <end position="114"/>
    </location>
</feature>
<feature type="compositionally biased region" description="Basic and acidic residues" evidence="1">
    <location>
        <begin position="27"/>
        <end position="47"/>
    </location>
</feature>
<protein>
    <submittedName>
        <fullName evidence="3">Uncharacterized protein</fullName>
    </submittedName>
</protein>
<dbReference type="HOGENOM" id="CLU_015092_1_2_1"/>
<keyword evidence="2" id="KW-1133">Transmembrane helix</keyword>
<dbReference type="eggNOG" id="ENOG502RZ8N">
    <property type="taxonomic scope" value="Eukaryota"/>
</dbReference>
<dbReference type="STRING" id="1173701.A0A066XGA2"/>
<dbReference type="OrthoDB" id="5242705at2759"/>
<feature type="region of interest" description="Disordered" evidence="1">
    <location>
        <begin position="1"/>
        <end position="47"/>
    </location>
</feature>
<organism evidence="3 4">
    <name type="scientific">Colletotrichum sublineola</name>
    <name type="common">Sorghum anthracnose fungus</name>
    <dbReference type="NCBI Taxonomy" id="1173701"/>
    <lineage>
        <taxon>Eukaryota</taxon>
        <taxon>Fungi</taxon>
        <taxon>Dikarya</taxon>
        <taxon>Ascomycota</taxon>
        <taxon>Pezizomycotina</taxon>
        <taxon>Sordariomycetes</taxon>
        <taxon>Hypocreomycetidae</taxon>
        <taxon>Glomerellales</taxon>
        <taxon>Glomerellaceae</taxon>
        <taxon>Colletotrichum</taxon>
        <taxon>Colletotrichum graminicola species complex</taxon>
    </lineage>
</organism>
<evidence type="ECO:0000313" key="3">
    <source>
        <dbReference type="EMBL" id="KDN64766.1"/>
    </source>
</evidence>
<dbReference type="Pfam" id="PF11374">
    <property type="entry name" value="DUF3176"/>
    <property type="match status" value="1"/>
</dbReference>
<feature type="compositionally biased region" description="Low complexity" evidence="1">
    <location>
        <begin position="74"/>
        <end position="86"/>
    </location>
</feature>
<dbReference type="OMA" id="NCTFPRF"/>
<accession>A0A066XGA2</accession>
<proteinExistence type="predicted"/>
<name>A0A066XGA2_COLSU</name>
<comment type="caution">
    <text evidence="3">The sequence shown here is derived from an EMBL/GenBank/DDBJ whole genome shotgun (WGS) entry which is preliminary data.</text>
</comment>
<evidence type="ECO:0000313" key="4">
    <source>
        <dbReference type="Proteomes" id="UP000027238"/>
    </source>
</evidence>
<sequence>MYTPKLPSSREDESSSPSESAAAIELTSRRHETLSEEERNHSFHDTRNSSIFNEQMAFIAPRLSDVSHQHTLNATSSSAEAASPSEQQLTEHETTRLSVHKTSHERDTTAPPRSETTAESVWMVWWMEIFSSVLALGCIIAIVVVVSIHQGKPLPSWPRLISINSLISIFTAVFKASLTLPVAEGLGQLKWNWFDRPHKLGDLVLFDNASRGPWGSLQLIMKYIPRPDRGYLAGLGAFITVAALAIDPFSQAIINHESCEVTADFGQAEVSRANNYSGNPQQRYSPYGEALITLNQDMLKAIHRGLTDPPKAGELIAFSCSSGNCTFEQDSGGGYFSSLGICHSCEDITEKVVHVRVQGPKGSGMDTWHLPWSKNATYERLFQGAPNGRILTMTPTPEGAYQNSTPPIYSFDVLSMAKQKCDTCRPGEGKMKPFAAQCRLDPCVKKYSAVVSNGIYEEKVEGDAQLLKRRPSSLYNSTQDTSFALITDSVLVNGAERRCKELDAEADSSVRVGFKDGVFQEVFETYSRVARPENLTWKYYPQECVWFVEKGTWIGMRDSMTELLKGEITTSGTDGPNYEWVDGSLWNKRLFAAGNGSVATVNDLVAGLADSMTATMRSHPYGASEELARNAAADLKVATGRVIAIQTCIYVQWGWLAYPVSLLALQWIFSILVLIACSQRMRPGAGLGRPVWKSSPLALLFHGLDEDVRTKNQNVETTKQMDRLANDVKVRLVLAKDSERNGWKFADI</sequence>
<keyword evidence="4" id="KW-1185">Reference proteome</keyword>
<keyword evidence="2" id="KW-0472">Membrane</keyword>
<dbReference type="Proteomes" id="UP000027238">
    <property type="component" value="Unassembled WGS sequence"/>
</dbReference>
<evidence type="ECO:0000256" key="2">
    <source>
        <dbReference type="SAM" id="Phobius"/>
    </source>
</evidence>
<dbReference type="AlphaFoldDB" id="A0A066XGA2"/>
<keyword evidence="2" id="KW-0812">Transmembrane</keyword>
<feature type="transmembrane region" description="Helical" evidence="2">
    <location>
        <begin position="655"/>
        <end position="677"/>
    </location>
</feature>
<reference evidence="4" key="1">
    <citation type="journal article" date="2014" name="Genome Announc.">
        <title>Draft genome sequence of Colletotrichum sublineola, a destructive pathogen of cultivated sorghum.</title>
        <authorList>
            <person name="Baroncelli R."/>
            <person name="Sanz-Martin J.M."/>
            <person name="Rech G.E."/>
            <person name="Sukno S.A."/>
            <person name="Thon M.R."/>
        </authorList>
    </citation>
    <scope>NUCLEOTIDE SEQUENCE [LARGE SCALE GENOMIC DNA]</scope>
    <source>
        <strain evidence="4">TX430BB</strain>
    </source>
</reference>
<feature type="transmembrane region" description="Helical" evidence="2">
    <location>
        <begin position="123"/>
        <end position="148"/>
    </location>
</feature>